<evidence type="ECO:0000256" key="1">
    <source>
        <dbReference type="ARBA" id="ARBA00004651"/>
    </source>
</evidence>
<keyword evidence="7 8" id="KW-0472">Membrane</keyword>
<dbReference type="RefSeq" id="WP_210597032.1">
    <property type="nucleotide sequence ID" value="NZ_JAGKSQ010000003.1"/>
</dbReference>
<evidence type="ECO:0000256" key="5">
    <source>
        <dbReference type="ARBA" id="ARBA00022692"/>
    </source>
</evidence>
<evidence type="ECO:0000256" key="2">
    <source>
        <dbReference type="ARBA" id="ARBA00006228"/>
    </source>
</evidence>
<keyword evidence="3" id="KW-0813">Transport</keyword>
<keyword evidence="3" id="KW-0050">Antiport</keyword>
<comment type="similarity">
    <text evidence="2">Belongs to the CPA3 antiporters (TC 2.A.63) subunit E family.</text>
</comment>
<proteinExistence type="inferred from homology"/>
<dbReference type="PIRSF" id="PIRSF019239">
    <property type="entry name" value="MrpE"/>
    <property type="match status" value="1"/>
</dbReference>
<dbReference type="GO" id="GO:0008324">
    <property type="term" value="F:monoatomic cation transmembrane transporter activity"/>
    <property type="evidence" value="ECO:0007669"/>
    <property type="project" value="InterPro"/>
</dbReference>
<dbReference type="PANTHER" id="PTHR34584">
    <property type="entry name" value="NA(+)/H(+) ANTIPORTER SUBUNIT E1"/>
    <property type="match status" value="1"/>
</dbReference>
<evidence type="ECO:0000256" key="4">
    <source>
        <dbReference type="ARBA" id="ARBA00022475"/>
    </source>
</evidence>
<reference evidence="9" key="1">
    <citation type="submission" date="2021-03" db="EMBL/GenBank/DDBJ databases">
        <title>Bacillus suaedae sp. nov., isolated from Suaeda aralocaspica.</title>
        <authorList>
            <person name="Lei R.F.R."/>
        </authorList>
    </citation>
    <scope>NUCLEOTIDE SEQUENCE</scope>
    <source>
        <strain evidence="9">YZJH907-2</strain>
    </source>
</reference>
<keyword evidence="6 8" id="KW-1133">Transmembrane helix</keyword>
<dbReference type="EMBL" id="JAGKSQ010000003">
    <property type="protein sequence ID" value="MBP3951347.1"/>
    <property type="molecule type" value="Genomic_DNA"/>
</dbReference>
<evidence type="ECO:0000313" key="10">
    <source>
        <dbReference type="Proteomes" id="UP000678228"/>
    </source>
</evidence>
<evidence type="ECO:0000256" key="3">
    <source>
        <dbReference type="ARBA" id="ARBA00022449"/>
    </source>
</evidence>
<dbReference type="GO" id="GO:0005886">
    <property type="term" value="C:plasma membrane"/>
    <property type="evidence" value="ECO:0007669"/>
    <property type="project" value="UniProtKB-SubCell"/>
</dbReference>
<evidence type="ECO:0000313" key="9">
    <source>
        <dbReference type="EMBL" id="MBP3951347.1"/>
    </source>
</evidence>
<comment type="subcellular location">
    <subcellularLocation>
        <location evidence="1">Cell membrane</location>
        <topology evidence="1">Multi-pass membrane protein</topology>
    </subcellularLocation>
</comment>
<dbReference type="NCBIfam" id="NF009292">
    <property type="entry name" value="PRK12651.1-3"/>
    <property type="match status" value="1"/>
</dbReference>
<gene>
    <name evidence="9" type="ORF">J7W16_09390</name>
</gene>
<protein>
    <submittedName>
        <fullName evidence="9">Na+/H+ antiporter subunit E</fullName>
    </submittedName>
</protein>
<dbReference type="Pfam" id="PF01899">
    <property type="entry name" value="MNHE"/>
    <property type="match status" value="1"/>
</dbReference>
<sequence>MAFQFLINLIITFVWMFLYSSWDLSTFIVGFLVGMIILFIVRRFFPGPLYVTKIYAVIKLTLLFMKELILSNITVVKQVLQPKLQIKPGIFALETELESDWEIVLLSLLITLTPGTLVVDVSEDQKTLFIHAMNIDNIDESISSIKNTFEKAILEVSR</sequence>
<evidence type="ECO:0000256" key="7">
    <source>
        <dbReference type="ARBA" id="ARBA00023136"/>
    </source>
</evidence>
<dbReference type="PANTHER" id="PTHR34584:SF1">
    <property type="entry name" value="NA(+)_H(+) ANTIPORTER SUBUNIT E1"/>
    <property type="match status" value="1"/>
</dbReference>
<feature type="transmembrane region" description="Helical" evidence="8">
    <location>
        <begin position="5"/>
        <end position="22"/>
    </location>
</feature>
<keyword evidence="5 8" id="KW-0812">Transmembrane</keyword>
<feature type="transmembrane region" description="Helical" evidence="8">
    <location>
        <begin position="28"/>
        <end position="45"/>
    </location>
</feature>
<keyword evidence="4" id="KW-1003">Cell membrane</keyword>
<evidence type="ECO:0000256" key="6">
    <source>
        <dbReference type="ARBA" id="ARBA00022989"/>
    </source>
</evidence>
<name>A0A940WVG0_9BACI</name>
<organism evidence="9 10">
    <name type="scientific">Halalkalibacter suaedae</name>
    <dbReference type="NCBI Taxonomy" id="2822140"/>
    <lineage>
        <taxon>Bacteria</taxon>
        <taxon>Bacillati</taxon>
        <taxon>Bacillota</taxon>
        <taxon>Bacilli</taxon>
        <taxon>Bacillales</taxon>
        <taxon>Bacillaceae</taxon>
        <taxon>Halalkalibacter</taxon>
    </lineage>
</organism>
<dbReference type="Proteomes" id="UP000678228">
    <property type="component" value="Unassembled WGS sequence"/>
</dbReference>
<dbReference type="InterPro" id="IPR002758">
    <property type="entry name" value="Cation_antiport_E"/>
</dbReference>
<keyword evidence="10" id="KW-1185">Reference proteome</keyword>
<comment type="caution">
    <text evidence="9">The sequence shown here is derived from an EMBL/GenBank/DDBJ whole genome shotgun (WGS) entry which is preliminary data.</text>
</comment>
<dbReference type="AlphaFoldDB" id="A0A940WVG0"/>
<evidence type="ECO:0000256" key="8">
    <source>
        <dbReference type="SAM" id="Phobius"/>
    </source>
</evidence>
<accession>A0A940WVG0</accession>
<dbReference type="GO" id="GO:0015297">
    <property type="term" value="F:antiporter activity"/>
    <property type="evidence" value="ECO:0007669"/>
    <property type="project" value="UniProtKB-KW"/>
</dbReference>